<keyword evidence="3" id="KW-0804">Transcription</keyword>
<gene>
    <name evidence="5" type="ORF">F4557_003511</name>
</gene>
<dbReference type="SUPFAM" id="SSF46785">
    <property type="entry name" value="Winged helix' DNA-binding domain"/>
    <property type="match status" value="1"/>
</dbReference>
<proteinExistence type="predicted"/>
<dbReference type="InterPro" id="IPR036390">
    <property type="entry name" value="WH_DNA-bd_sf"/>
</dbReference>
<dbReference type="GO" id="GO:0003677">
    <property type="term" value="F:DNA binding"/>
    <property type="evidence" value="ECO:0007669"/>
    <property type="project" value="UniProtKB-KW"/>
</dbReference>
<dbReference type="Gene3D" id="1.10.10.10">
    <property type="entry name" value="Winged helix-like DNA-binding domain superfamily/Winged helix DNA-binding domain"/>
    <property type="match status" value="1"/>
</dbReference>
<keyword evidence="2 5" id="KW-0238">DNA-binding</keyword>
<keyword evidence="1" id="KW-0805">Transcription regulation</keyword>
<reference evidence="5 6" key="1">
    <citation type="submission" date="2020-08" db="EMBL/GenBank/DDBJ databases">
        <title>Sequencing the genomes of 1000 actinobacteria strains.</title>
        <authorList>
            <person name="Klenk H.-P."/>
        </authorList>
    </citation>
    <scope>NUCLEOTIDE SEQUENCE [LARGE SCALE GENOMIC DNA]</scope>
    <source>
        <strain evidence="5 6">DSM 44772</strain>
    </source>
</reference>
<organism evidence="5 6">
    <name type="scientific">Actinomadura livida</name>
    <dbReference type="NCBI Taxonomy" id="79909"/>
    <lineage>
        <taxon>Bacteria</taxon>
        <taxon>Bacillati</taxon>
        <taxon>Actinomycetota</taxon>
        <taxon>Actinomycetes</taxon>
        <taxon>Streptosporangiales</taxon>
        <taxon>Thermomonosporaceae</taxon>
        <taxon>Actinomadura</taxon>
    </lineage>
</organism>
<dbReference type="InterPro" id="IPR000524">
    <property type="entry name" value="Tscrpt_reg_HTH_GntR"/>
</dbReference>
<dbReference type="PANTHER" id="PTHR43537:SF44">
    <property type="entry name" value="GNTR FAMILY REGULATORY PROTEIN"/>
    <property type="match status" value="1"/>
</dbReference>
<dbReference type="AlphaFoldDB" id="A0A7W7IDF9"/>
<dbReference type="InterPro" id="IPR008920">
    <property type="entry name" value="TF_FadR/GntR_C"/>
</dbReference>
<evidence type="ECO:0000313" key="5">
    <source>
        <dbReference type="EMBL" id="MBB4775093.1"/>
    </source>
</evidence>
<dbReference type="SUPFAM" id="SSF48008">
    <property type="entry name" value="GntR ligand-binding domain-like"/>
    <property type="match status" value="1"/>
</dbReference>
<evidence type="ECO:0000256" key="2">
    <source>
        <dbReference type="ARBA" id="ARBA00023125"/>
    </source>
</evidence>
<dbReference type="Pfam" id="PF07729">
    <property type="entry name" value="FCD"/>
    <property type="match status" value="1"/>
</dbReference>
<comment type="caution">
    <text evidence="5">The sequence shown here is derived from an EMBL/GenBank/DDBJ whole genome shotgun (WGS) entry which is preliminary data.</text>
</comment>
<evidence type="ECO:0000256" key="3">
    <source>
        <dbReference type="ARBA" id="ARBA00023163"/>
    </source>
</evidence>
<dbReference type="GO" id="GO:0003700">
    <property type="term" value="F:DNA-binding transcription factor activity"/>
    <property type="evidence" value="ECO:0007669"/>
    <property type="project" value="InterPro"/>
</dbReference>
<protein>
    <submittedName>
        <fullName evidence="5">DNA-binding FadR family transcriptional regulator</fullName>
    </submittedName>
</protein>
<dbReference type="Proteomes" id="UP000549343">
    <property type="component" value="Unassembled WGS sequence"/>
</dbReference>
<dbReference type="InterPro" id="IPR036388">
    <property type="entry name" value="WH-like_DNA-bd_sf"/>
</dbReference>
<dbReference type="Gene3D" id="1.20.120.530">
    <property type="entry name" value="GntR ligand-binding domain-like"/>
    <property type="match status" value="1"/>
</dbReference>
<sequence>MSTLHEEVLARLGPLIISGSLAPGSTVNLEWVQQEFGVSRTVAREAVQVLASMRLVSSRRRTGVTVLPKDEWDSYDRAVIRWRLAGPERAAHLHQLSQLRTAIEPPAAALAARHADGRRRDRIVELGAALEAAGAAGDLAAFLDHDIAYHRLLLEASGNVMFAGLANVVEEVLRGRTLHRLMPARPKPEARRLHLVVAEAVAGGECEVARAAMTAICVEVTDEMGRLGGDGAPAS</sequence>
<dbReference type="RefSeq" id="WP_184884162.1">
    <property type="nucleotide sequence ID" value="NZ_BAAAHD010000075.1"/>
</dbReference>
<dbReference type="EMBL" id="JACHMV010000001">
    <property type="protein sequence ID" value="MBB4775093.1"/>
    <property type="molecule type" value="Genomic_DNA"/>
</dbReference>
<feature type="domain" description="HTH gntR-type" evidence="4">
    <location>
        <begin position="2"/>
        <end position="69"/>
    </location>
</feature>
<dbReference type="SMART" id="SM00895">
    <property type="entry name" value="FCD"/>
    <property type="match status" value="1"/>
</dbReference>
<accession>A0A7W7IDF9</accession>
<dbReference type="PROSITE" id="PS50949">
    <property type="entry name" value="HTH_GNTR"/>
    <property type="match status" value="1"/>
</dbReference>
<dbReference type="PANTHER" id="PTHR43537">
    <property type="entry name" value="TRANSCRIPTIONAL REGULATOR, GNTR FAMILY"/>
    <property type="match status" value="1"/>
</dbReference>
<dbReference type="InterPro" id="IPR011711">
    <property type="entry name" value="GntR_C"/>
</dbReference>
<evidence type="ECO:0000256" key="1">
    <source>
        <dbReference type="ARBA" id="ARBA00023015"/>
    </source>
</evidence>
<dbReference type="SMART" id="SM00345">
    <property type="entry name" value="HTH_GNTR"/>
    <property type="match status" value="1"/>
</dbReference>
<dbReference type="Pfam" id="PF00392">
    <property type="entry name" value="GntR"/>
    <property type="match status" value="1"/>
</dbReference>
<evidence type="ECO:0000313" key="6">
    <source>
        <dbReference type="Proteomes" id="UP000549343"/>
    </source>
</evidence>
<name>A0A7W7IDF9_9ACTN</name>
<evidence type="ECO:0000259" key="4">
    <source>
        <dbReference type="PROSITE" id="PS50949"/>
    </source>
</evidence>